<protein>
    <submittedName>
        <fullName evidence="1">Uncharacterized protein</fullName>
    </submittedName>
</protein>
<keyword evidence="2" id="KW-1185">Reference proteome</keyword>
<comment type="caution">
    <text evidence="1">The sequence shown here is derived from an EMBL/GenBank/DDBJ whole genome shotgun (WGS) entry which is preliminary data.</text>
</comment>
<organism evidence="1 2">
    <name type="scientific">Araneus ventricosus</name>
    <name type="common">Orbweaver spider</name>
    <name type="synonym">Epeira ventricosa</name>
    <dbReference type="NCBI Taxonomy" id="182803"/>
    <lineage>
        <taxon>Eukaryota</taxon>
        <taxon>Metazoa</taxon>
        <taxon>Ecdysozoa</taxon>
        <taxon>Arthropoda</taxon>
        <taxon>Chelicerata</taxon>
        <taxon>Arachnida</taxon>
        <taxon>Araneae</taxon>
        <taxon>Araneomorphae</taxon>
        <taxon>Entelegynae</taxon>
        <taxon>Araneoidea</taxon>
        <taxon>Araneidae</taxon>
        <taxon>Araneus</taxon>
    </lineage>
</organism>
<dbReference type="OrthoDB" id="411823at2759"/>
<sequence>MAPSMDTGNTLRNIYKIIPKIHNNPTIWRCDEILFTAGRGSFPTYLNRFRLRTEDKCGCGEQGSPIHYATECPLTSSFHLKKPAPIYEDVWW</sequence>
<proteinExistence type="predicted"/>
<dbReference type="AlphaFoldDB" id="A0A4Y2L7W5"/>
<name>A0A4Y2L7W5_ARAVE</name>
<evidence type="ECO:0000313" key="2">
    <source>
        <dbReference type="Proteomes" id="UP000499080"/>
    </source>
</evidence>
<reference evidence="1 2" key="1">
    <citation type="journal article" date="2019" name="Sci. Rep.">
        <title>Orb-weaving spider Araneus ventricosus genome elucidates the spidroin gene catalogue.</title>
        <authorList>
            <person name="Kono N."/>
            <person name="Nakamura H."/>
            <person name="Ohtoshi R."/>
            <person name="Moran D.A.P."/>
            <person name="Shinohara A."/>
            <person name="Yoshida Y."/>
            <person name="Fujiwara M."/>
            <person name="Mori M."/>
            <person name="Tomita M."/>
            <person name="Arakawa K."/>
        </authorList>
    </citation>
    <scope>NUCLEOTIDE SEQUENCE [LARGE SCALE GENOMIC DNA]</scope>
</reference>
<dbReference type="Proteomes" id="UP000499080">
    <property type="component" value="Unassembled WGS sequence"/>
</dbReference>
<dbReference type="EMBL" id="BGPR01005495">
    <property type="protein sequence ID" value="GBN10718.1"/>
    <property type="molecule type" value="Genomic_DNA"/>
</dbReference>
<accession>A0A4Y2L7W5</accession>
<gene>
    <name evidence="1" type="ORF">AVEN_261933_1</name>
</gene>
<evidence type="ECO:0000313" key="1">
    <source>
        <dbReference type="EMBL" id="GBN10718.1"/>
    </source>
</evidence>